<protein>
    <recommendedName>
        <fullName evidence="1">A-factor biosynthesis hotdog domain-containing protein</fullName>
    </recommendedName>
</protein>
<reference evidence="2 3" key="1">
    <citation type="submission" date="2018-09" db="EMBL/GenBank/DDBJ databases">
        <title>Complete genome sequence of the hydrocarbonoclastic bacterium Alcaligenes aquatilis QD168, isolated from a crude-oil polluted marine sediment of Central Chile.</title>
        <authorList>
            <person name="Duran R.E."/>
            <person name="Barra B."/>
            <person name="Salva-Serra F."/>
            <person name="Mendez V."/>
            <person name="Moore E.R.B."/>
            <person name="Seeger M."/>
        </authorList>
    </citation>
    <scope>NUCLEOTIDE SEQUENCE [LARGE SCALE GENOMIC DNA]</scope>
    <source>
        <strain evidence="2 3">QD168</strain>
    </source>
</reference>
<dbReference type="RefSeq" id="WP_121737934.1">
    <property type="nucleotide sequence ID" value="NZ_CP032153.1"/>
</dbReference>
<accession>A0A3G2HQY3</accession>
<dbReference type="KEGG" id="aaqu:D3M96_02660"/>
<gene>
    <name evidence="2" type="ORF">D3M96_02660</name>
</gene>
<evidence type="ECO:0000313" key="2">
    <source>
        <dbReference type="EMBL" id="AYN19532.1"/>
    </source>
</evidence>
<dbReference type="AlphaFoldDB" id="A0A3G2HQY3"/>
<evidence type="ECO:0000259" key="1">
    <source>
        <dbReference type="Pfam" id="PF03756"/>
    </source>
</evidence>
<evidence type="ECO:0000313" key="3">
    <source>
        <dbReference type="Proteomes" id="UP000268070"/>
    </source>
</evidence>
<dbReference type="InterPro" id="IPR005509">
    <property type="entry name" value="AfsA_hotdog_dom"/>
</dbReference>
<dbReference type="OrthoDB" id="7838374at2"/>
<dbReference type="Proteomes" id="UP000268070">
    <property type="component" value="Chromosome"/>
</dbReference>
<organism evidence="2 3">
    <name type="scientific">Alcaligenes aquatilis</name>
    <dbReference type="NCBI Taxonomy" id="323284"/>
    <lineage>
        <taxon>Bacteria</taxon>
        <taxon>Pseudomonadati</taxon>
        <taxon>Pseudomonadota</taxon>
        <taxon>Betaproteobacteria</taxon>
        <taxon>Burkholderiales</taxon>
        <taxon>Alcaligenaceae</taxon>
        <taxon>Alcaligenes</taxon>
    </lineage>
</organism>
<dbReference type="EMBL" id="CP032153">
    <property type="protein sequence ID" value="AYN19532.1"/>
    <property type="molecule type" value="Genomic_DNA"/>
</dbReference>
<proteinExistence type="predicted"/>
<name>A0A3G2HQY3_9BURK</name>
<dbReference type="Pfam" id="PF03756">
    <property type="entry name" value="AfsA"/>
    <property type="match status" value="1"/>
</dbReference>
<sequence>MRVVIVVPEAFENFSKNENCISYSEALSLLKGDEAALIPMQGCMFIAGLGLGELQIDHIECLAARRGLKHEFKHWREWQVSTTADRALCHKHVPENVLISRPRKESETLYSADLHLNSNNELMLDHLTGQHVQGMVLTEACRQMFLAVTEEFFLQDYKTKKRYFVIETMAMRFTSFAFPLPAHIEYKVINKDSRKAHKRGFHVNMEVFQCSKPVCGMEVKFTVFDDVYITVKENELAAQTLMYCIDQFRIKNGFHGSTKPLESQVSAE</sequence>
<feature type="domain" description="A-factor biosynthesis hotdog" evidence="1">
    <location>
        <begin position="89"/>
        <end position="222"/>
    </location>
</feature>